<dbReference type="AlphaFoldDB" id="A0A2K1KC35"/>
<evidence type="ECO:0000313" key="3">
    <source>
        <dbReference type="EnsemblPlants" id="Pp3c7_18200V3.1"/>
    </source>
</evidence>
<keyword evidence="4" id="KW-1185">Reference proteome</keyword>
<dbReference type="InParanoid" id="A0A2K1KC35"/>
<protein>
    <submittedName>
        <fullName evidence="2 3">Uncharacterized protein</fullName>
    </submittedName>
</protein>
<accession>A0A2K1KC35</accession>
<sequence length="50" mass="5518">MRSIFKASASLPSLVLAGTIFSLRDITPDRVDTQDMKLTSHLRKGSDDLL</sequence>
<evidence type="ECO:0000313" key="4">
    <source>
        <dbReference type="Proteomes" id="UP000006727"/>
    </source>
</evidence>
<gene>
    <name evidence="2" type="ORF">PHYPA_010526</name>
</gene>
<feature type="signal peptide" evidence="1">
    <location>
        <begin position="1"/>
        <end position="17"/>
    </location>
</feature>
<reference evidence="3" key="3">
    <citation type="submission" date="2020-12" db="UniProtKB">
        <authorList>
            <consortium name="EnsemblPlants"/>
        </authorList>
    </citation>
    <scope>IDENTIFICATION</scope>
</reference>
<dbReference type="Gramene" id="Pp3c7_18200V3.1">
    <property type="protein sequence ID" value="Pp3c7_18200V3.1"/>
    <property type="gene ID" value="Pp3c7_18200"/>
</dbReference>
<dbReference type="Proteomes" id="UP000006727">
    <property type="component" value="Chromosome 7"/>
</dbReference>
<evidence type="ECO:0000313" key="2">
    <source>
        <dbReference type="EMBL" id="PNR51340.1"/>
    </source>
</evidence>
<reference evidence="2 4" key="1">
    <citation type="journal article" date="2008" name="Science">
        <title>The Physcomitrella genome reveals evolutionary insights into the conquest of land by plants.</title>
        <authorList>
            <person name="Rensing S."/>
            <person name="Lang D."/>
            <person name="Zimmer A."/>
            <person name="Terry A."/>
            <person name="Salamov A."/>
            <person name="Shapiro H."/>
            <person name="Nishiyama T."/>
            <person name="Perroud P.-F."/>
            <person name="Lindquist E."/>
            <person name="Kamisugi Y."/>
            <person name="Tanahashi T."/>
            <person name="Sakakibara K."/>
            <person name="Fujita T."/>
            <person name="Oishi K."/>
            <person name="Shin-I T."/>
            <person name="Kuroki Y."/>
            <person name="Toyoda A."/>
            <person name="Suzuki Y."/>
            <person name="Hashimoto A."/>
            <person name="Yamaguchi K."/>
            <person name="Sugano A."/>
            <person name="Kohara Y."/>
            <person name="Fujiyama A."/>
            <person name="Anterola A."/>
            <person name="Aoki S."/>
            <person name="Ashton N."/>
            <person name="Barbazuk W.B."/>
            <person name="Barker E."/>
            <person name="Bennetzen J."/>
            <person name="Bezanilla M."/>
            <person name="Blankenship R."/>
            <person name="Cho S.H."/>
            <person name="Dutcher S."/>
            <person name="Estelle M."/>
            <person name="Fawcett J.A."/>
            <person name="Gundlach H."/>
            <person name="Hanada K."/>
            <person name="Heyl A."/>
            <person name="Hicks K.A."/>
            <person name="Hugh J."/>
            <person name="Lohr M."/>
            <person name="Mayer K."/>
            <person name="Melkozernov A."/>
            <person name="Murata T."/>
            <person name="Nelson D."/>
            <person name="Pils B."/>
            <person name="Prigge M."/>
            <person name="Reiss B."/>
            <person name="Renner T."/>
            <person name="Rombauts S."/>
            <person name="Rushton P."/>
            <person name="Sanderfoot A."/>
            <person name="Schween G."/>
            <person name="Shiu S.-H."/>
            <person name="Stueber K."/>
            <person name="Theodoulou F.L."/>
            <person name="Tu H."/>
            <person name="Van de Peer Y."/>
            <person name="Verrier P.J."/>
            <person name="Waters E."/>
            <person name="Wood A."/>
            <person name="Yang L."/>
            <person name="Cove D."/>
            <person name="Cuming A."/>
            <person name="Hasebe M."/>
            <person name="Lucas S."/>
            <person name="Mishler D.B."/>
            <person name="Reski R."/>
            <person name="Grigoriev I."/>
            <person name="Quatrano R.S."/>
            <person name="Boore J.L."/>
        </authorList>
    </citation>
    <scope>NUCLEOTIDE SEQUENCE [LARGE SCALE GENOMIC DNA]</scope>
    <source>
        <strain evidence="3 4">cv. Gransden 2004</strain>
    </source>
</reference>
<feature type="chain" id="PRO_5036319034" evidence="1">
    <location>
        <begin position="18"/>
        <end position="50"/>
    </location>
</feature>
<evidence type="ECO:0000256" key="1">
    <source>
        <dbReference type="SAM" id="SignalP"/>
    </source>
</evidence>
<dbReference type="EMBL" id="ABEU02000007">
    <property type="protein sequence ID" value="PNR51340.1"/>
    <property type="molecule type" value="Genomic_DNA"/>
</dbReference>
<organism evidence="2">
    <name type="scientific">Physcomitrium patens</name>
    <name type="common">Spreading-leaved earth moss</name>
    <name type="synonym">Physcomitrella patens</name>
    <dbReference type="NCBI Taxonomy" id="3218"/>
    <lineage>
        <taxon>Eukaryota</taxon>
        <taxon>Viridiplantae</taxon>
        <taxon>Streptophyta</taxon>
        <taxon>Embryophyta</taxon>
        <taxon>Bryophyta</taxon>
        <taxon>Bryophytina</taxon>
        <taxon>Bryopsida</taxon>
        <taxon>Funariidae</taxon>
        <taxon>Funariales</taxon>
        <taxon>Funariaceae</taxon>
        <taxon>Physcomitrium</taxon>
    </lineage>
</organism>
<keyword evidence="1" id="KW-0732">Signal</keyword>
<name>A0A2K1KC35_PHYPA</name>
<proteinExistence type="predicted"/>
<reference evidence="2 4" key="2">
    <citation type="journal article" date="2018" name="Plant J.">
        <title>The Physcomitrella patens chromosome-scale assembly reveals moss genome structure and evolution.</title>
        <authorList>
            <person name="Lang D."/>
            <person name="Ullrich K.K."/>
            <person name="Murat F."/>
            <person name="Fuchs J."/>
            <person name="Jenkins J."/>
            <person name="Haas F.B."/>
            <person name="Piednoel M."/>
            <person name="Gundlach H."/>
            <person name="Van Bel M."/>
            <person name="Meyberg R."/>
            <person name="Vives C."/>
            <person name="Morata J."/>
            <person name="Symeonidi A."/>
            <person name="Hiss M."/>
            <person name="Muchero W."/>
            <person name="Kamisugi Y."/>
            <person name="Saleh O."/>
            <person name="Blanc G."/>
            <person name="Decker E.L."/>
            <person name="van Gessel N."/>
            <person name="Grimwood J."/>
            <person name="Hayes R.D."/>
            <person name="Graham S.W."/>
            <person name="Gunter L.E."/>
            <person name="McDaniel S.F."/>
            <person name="Hoernstein S.N.W."/>
            <person name="Larsson A."/>
            <person name="Li F.W."/>
            <person name="Perroud P.F."/>
            <person name="Phillips J."/>
            <person name="Ranjan P."/>
            <person name="Rokshar D.S."/>
            <person name="Rothfels C.J."/>
            <person name="Schneider L."/>
            <person name="Shu S."/>
            <person name="Stevenson D.W."/>
            <person name="Thummler F."/>
            <person name="Tillich M."/>
            <person name="Villarreal Aguilar J.C."/>
            <person name="Widiez T."/>
            <person name="Wong G.K."/>
            <person name="Wymore A."/>
            <person name="Zhang Y."/>
            <person name="Zimmer A.D."/>
            <person name="Quatrano R.S."/>
            <person name="Mayer K.F.X."/>
            <person name="Goodstein D."/>
            <person name="Casacuberta J.M."/>
            <person name="Vandepoele K."/>
            <person name="Reski R."/>
            <person name="Cuming A.C."/>
            <person name="Tuskan G.A."/>
            <person name="Maumus F."/>
            <person name="Salse J."/>
            <person name="Schmutz J."/>
            <person name="Rensing S.A."/>
        </authorList>
    </citation>
    <scope>NUCLEOTIDE SEQUENCE [LARGE SCALE GENOMIC DNA]</scope>
    <source>
        <strain evidence="3 4">cv. Gransden 2004</strain>
    </source>
</reference>
<dbReference type="EnsemblPlants" id="Pp3c7_18200V3.1">
    <property type="protein sequence ID" value="Pp3c7_18200V3.1"/>
    <property type="gene ID" value="Pp3c7_18200"/>
</dbReference>